<evidence type="ECO:0000256" key="8">
    <source>
        <dbReference type="PROSITE-ProRule" id="PRU00042"/>
    </source>
</evidence>
<feature type="compositionally biased region" description="Low complexity" evidence="9">
    <location>
        <begin position="183"/>
        <end position="197"/>
    </location>
</feature>
<gene>
    <name evidence="12" type="primary">LOC111012082</name>
</gene>
<proteinExistence type="predicted"/>
<keyword evidence="11" id="KW-1185">Reference proteome</keyword>
<keyword evidence="2" id="KW-0479">Metal-binding</keyword>
<dbReference type="PROSITE" id="PS00028">
    <property type="entry name" value="ZINC_FINGER_C2H2_1"/>
    <property type="match status" value="1"/>
</dbReference>
<evidence type="ECO:0000256" key="2">
    <source>
        <dbReference type="ARBA" id="ARBA00022723"/>
    </source>
</evidence>
<evidence type="ECO:0000256" key="9">
    <source>
        <dbReference type="SAM" id="MobiDB-lite"/>
    </source>
</evidence>
<dbReference type="Pfam" id="PF13912">
    <property type="entry name" value="zf-C2H2_6"/>
    <property type="match status" value="1"/>
</dbReference>
<reference evidence="12" key="1">
    <citation type="submission" date="2025-08" db="UniProtKB">
        <authorList>
            <consortium name="RefSeq"/>
        </authorList>
    </citation>
    <scope>IDENTIFICATION</scope>
    <source>
        <strain evidence="12">OHB3-1</strain>
    </source>
</reference>
<evidence type="ECO:0000259" key="10">
    <source>
        <dbReference type="PROSITE" id="PS50157"/>
    </source>
</evidence>
<dbReference type="SMART" id="SM00355">
    <property type="entry name" value="ZnF_C2H2"/>
    <property type="match status" value="1"/>
</dbReference>
<evidence type="ECO:0000313" key="11">
    <source>
        <dbReference type="Proteomes" id="UP000504603"/>
    </source>
</evidence>
<organism evidence="11 12">
    <name type="scientific">Momordica charantia</name>
    <name type="common">Bitter gourd</name>
    <name type="synonym">Balsam pear</name>
    <dbReference type="NCBI Taxonomy" id="3673"/>
    <lineage>
        <taxon>Eukaryota</taxon>
        <taxon>Viridiplantae</taxon>
        <taxon>Streptophyta</taxon>
        <taxon>Embryophyta</taxon>
        <taxon>Tracheophyta</taxon>
        <taxon>Spermatophyta</taxon>
        <taxon>Magnoliopsida</taxon>
        <taxon>eudicotyledons</taxon>
        <taxon>Gunneridae</taxon>
        <taxon>Pentapetalae</taxon>
        <taxon>rosids</taxon>
        <taxon>fabids</taxon>
        <taxon>Cucurbitales</taxon>
        <taxon>Cucurbitaceae</taxon>
        <taxon>Momordiceae</taxon>
        <taxon>Momordica</taxon>
    </lineage>
</organism>
<dbReference type="GO" id="GO:0008270">
    <property type="term" value="F:zinc ion binding"/>
    <property type="evidence" value="ECO:0007669"/>
    <property type="project" value="UniProtKB-KW"/>
</dbReference>
<evidence type="ECO:0000256" key="7">
    <source>
        <dbReference type="ARBA" id="ARBA00023242"/>
    </source>
</evidence>
<evidence type="ECO:0000256" key="1">
    <source>
        <dbReference type="ARBA" id="ARBA00004123"/>
    </source>
</evidence>
<feature type="domain" description="C2H2-type" evidence="10">
    <location>
        <begin position="28"/>
        <end position="55"/>
    </location>
</feature>
<dbReference type="KEGG" id="mcha:111012082"/>
<dbReference type="GeneID" id="111012082"/>
<dbReference type="InterPro" id="IPR052426">
    <property type="entry name" value="Plant_dev_regulator"/>
</dbReference>
<dbReference type="OrthoDB" id="780709at2759"/>
<keyword evidence="7" id="KW-0539">Nucleus</keyword>
<dbReference type="PROSITE" id="PS50157">
    <property type="entry name" value="ZINC_FINGER_C2H2_2"/>
    <property type="match status" value="1"/>
</dbReference>
<protein>
    <submittedName>
        <fullName evidence="12">Transcriptional regulator TAC1-like</fullName>
    </submittedName>
</protein>
<keyword evidence="4" id="KW-0862">Zinc</keyword>
<keyword evidence="3 8" id="KW-0863">Zinc-finger</keyword>
<evidence type="ECO:0000256" key="5">
    <source>
        <dbReference type="ARBA" id="ARBA00023015"/>
    </source>
</evidence>
<dbReference type="PANTHER" id="PTHR45801:SF111">
    <property type="entry name" value="C2H2 AND C2HC ZINC FINGERS SUPERFAMILY PROTEIN"/>
    <property type="match status" value="1"/>
</dbReference>
<dbReference type="InterPro" id="IPR013087">
    <property type="entry name" value="Znf_C2H2_type"/>
</dbReference>
<dbReference type="GO" id="GO:0005634">
    <property type="term" value="C:nucleus"/>
    <property type="evidence" value="ECO:0007669"/>
    <property type="project" value="UniProtKB-SubCell"/>
</dbReference>
<evidence type="ECO:0000256" key="6">
    <source>
        <dbReference type="ARBA" id="ARBA00023163"/>
    </source>
</evidence>
<feature type="region of interest" description="Disordered" evidence="9">
    <location>
        <begin position="154"/>
        <end position="197"/>
    </location>
</feature>
<dbReference type="Proteomes" id="UP000504603">
    <property type="component" value="Unplaced"/>
</dbReference>
<comment type="subcellular location">
    <subcellularLocation>
        <location evidence="1">Nucleus</location>
    </subcellularLocation>
</comment>
<name>A0A6J1CKV7_MOMCH</name>
<dbReference type="AlphaFoldDB" id="A0A6J1CKV7"/>
<dbReference type="PANTHER" id="PTHR45801">
    <property type="entry name" value="OS07G0101800 PROTEIN"/>
    <property type="match status" value="1"/>
</dbReference>
<dbReference type="Gene3D" id="3.30.160.60">
    <property type="entry name" value="Classic Zinc Finger"/>
    <property type="match status" value="1"/>
</dbReference>
<sequence length="197" mass="21844">MEIDEAGAGCEIQDEDQVMIQEEHIRSYECTFCKRGFTNAQALGGHMNIHRKDKAKMKQSASSSSLSMSSNKMPVDDISKIISTPARLPWVIPSTTTEGRGRGEDRGEIGEITSSTMEETLKGKVQQLQLFEKSSNMDQKFRVHQVLPLEASSDQKMVPPFQHGSTVSELDLELRLGPEPQNSTPSSTPTGSSRHFF</sequence>
<keyword evidence="6" id="KW-0804">Transcription</keyword>
<evidence type="ECO:0000256" key="3">
    <source>
        <dbReference type="ARBA" id="ARBA00022771"/>
    </source>
</evidence>
<accession>A0A6J1CKV7</accession>
<dbReference type="SUPFAM" id="SSF57667">
    <property type="entry name" value="beta-beta-alpha zinc fingers"/>
    <property type="match status" value="1"/>
</dbReference>
<evidence type="ECO:0000313" key="12">
    <source>
        <dbReference type="RefSeq" id="XP_022141797.1"/>
    </source>
</evidence>
<dbReference type="RefSeq" id="XP_022141797.1">
    <property type="nucleotide sequence ID" value="XM_022286105.1"/>
</dbReference>
<evidence type="ECO:0000256" key="4">
    <source>
        <dbReference type="ARBA" id="ARBA00022833"/>
    </source>
</evidence>
<keyword evidence="5" id="KW-0805">Transcription regulation</keyword>
<dbReference type="InterPro" id="IPR036236">
    <property type="entry name" value="Znf_C2H2_sf"/>
</dbReference>